<organism evidence="13 14">
    <name type="scientific">Dioscorea zingiberensis</name>
    <dbReference type="NCBI Taxonomy" id="325984"/>
    <lineage>
        <taxon>Eukaryota</taxon>
        <taxon>Viridiplantae</taxon>
        <taxon>Streptophyta</taxon>
        <taxon>Embryophyta</taxon>
        <taxon>Tracheophyta</taxon>
        <taxon>Spermatophyta</taxon>
        <taxon>Magnoliopsida</taxon>
        <taxon>Liliopsida</taxon>
        <taxon>Dioscoreales</taxon>
        <taxon>Dioscoreaceae</taxon>
        <taxon>Dioscorea</taxon>
    </lineage>
</organism>
<sequence>MKARRCLKICCCATAIIILILIITLVILYFTMFKLKQPQVVATPVSLQSIDFALLPVLKLHVTIGMEIDIKNPNYGGFKYDNSTTLVYYRGSLIAEAPVAAGMIGARSTENVSTSVDIFVEDLAKNPLFLPDVFSGSLNLTSSSKVEGKVYTLRLLCLALLVSMAAAMQFKVGGSKGWTVPTDAMSYNQWAESNRFQIGDSLLFVYHPVQDSVLLVDEDAYKSCNTSSFIDVFDDGNTVFTLTHSGTFYFISGNHENCLKNESLVVVVMAERTNASAPSPPPSPSVLAPPPPPPESMVFAPTISPVAESTPPPPNGASSSRVMSFMSSFGALLGLFIPFVL</sequence>
<feature type="domain" description="Phytocyanin" evidence="12">
    <location>
        <begin position="168"/>
        <end position="270"/>
    </location>
</feature>
<comment type="subcellular location">
    <subcellularLocation>
        <location evidence="9">Endomembrane system</location>
        <topology evidence="9">Lipid-anchor</topology>
    </subcellularLocation>
    <subcellularLocation>
        <location evidence="1">Membrane</location>
        <topology evidence="1">Lipid-anchor</topology>
        <topology evidence="1">GPI-anchor</topology>
    </subcellularLocation>
</comment>
<dbReference type="PANTHER" id="PTHR33021">
    <property type="entry name" value="BLUE COPPER PROTEIN"/>
    <property type="match status" value="1"/>
</dbReference>
<keyword evidence="5" id="KW-1015">Disulfide bond</keyword>
<evidence type="ECO:0000256" key="5">
    <source>
        <dbReference type="ARBA" id="ARBA00023157"/>
    </source>
</evidence>
<dbReference type="PANTHER" id="PTHR33021:SF253">
    <property type="entry name" value="EARLY NODULIN-LIKE PROTEIN 9"/>
    <property type="match status" value="1"/>
</dbReference>
<keyword evidence="11" id="KW-0812">Transmembrane</keyword>
<feature type="region of interest" description="Disordered" evidence="10">
    <location>
        <begin position="274"/>
        <end position="319"/>
    </location>
</feature>
<evidence type="ECO:0000256" key="8">
    <source>
        <dbReference type="ARBA" id="ARBA00035011"/>
    </source>
</evidence>
<evidence type="ECO:0000313" key="13">
    <source>
        <dbReference type="EMBL" id="KAJ0983225.1"/>
    </source>
</evidence>
<dbReference type="PROSITE" id="PS51485">
    <property type="entry name" value="PHYTOCYANIN"/>
    <property type="match status" value="1"/>
</dbReference>
<feature type="transmembrane region" description="Helical" evidence="11">
    <location>
        <begin position="7"/>
        <end position="30"/>
    </location>
</feature>
<dbReference type="EMBL" id="JAGGNH010000002">
    <property type="protein sequence ID" value="KAJ0983225.1"/>
    <property type="molecule type" value="Genomic_DNA"/>
</dbReference>
<evidence type="ECO:0000256" key="7">
    <source>
        <dbReference type="ARBA" id="ARBA00023288"/>
    </source>
</evidence>
<comment type="similarity">
    <text evidence="8">Belongs to the early nodulin-like (ENODL) family.</text>
</comment>
<keyword evidence="7" id="KW-0449">Lipoprotein</keyword>
<dbReference type="GO" id="GO:0098552">
    <property type="term" value="C:side of membrane"/>
    <property type="evidence" value="ECO:0007669"/>
    <property type="project" value="UniProtKB-KW"/>
</dbReference>
<evidence type="ECO:0000256" key="1">
    <source>
        <dbReference type="ARBA" id="ARBA00004589"/>
    </source>
</evidence>
<proteinExistence type="inferred from homology"/>
<keyword evidence="14" id="KW-1185">Reference proteome</keyword>
<dbReference type="Gene3D" id="2.60.40.420">
    <property type="entry name" value="Cupredoxins - blue copper proteins"/>
    <property type="match status" value="1"/>
</dbReference>
<evidence type="ECO:0000256" key="6">
    <source>
        <dbReference type="ARBA" id="ARBA00023180"/>
    </source>
</evidence>
<keyword evidence="2" id="KW-0336">GPI-anchor</keyword>
<feature type="compositionally biased region" description="Pro residues" evidence="10">
    <location>
        <begin position="278"/>
        <end position="295"/>
    </location>
</feature>
<evidence type="ECO:0000313" key="14">
    <source>
        <dbReference type="Proteomes" id="UP001085076"/>
    </source>
</evidence>
<keyword evidence="6" id="KW-0325">Glycoprotein</keyword>
<dbReference type="InterPro" id="IPR004864">
    <property type="entry name" value="LEA_2"/>
</dbReference>
<dbReference type="InterPro" id="IPR003245">
    <property type="entry name" value="Phytocyanin_dom"/>
</dbReference>
<dbReference type="GO" id="GO:0005886">
    <property type="term" value="C:plasma membrane"/>
    <property type="evidence" value="ECO:0007669"/>
    <property type="project" value="TreeGrafter"/>
</dbReference>
<reference evidence="13" key="1">
    <citation type="submission" date="2021-03" db="EMBL/GenBank/DDBJ databases">
        <authorList>
            <person name="Li Z."/>
            <person name="Yang C."/>
        </authorList>
    </citation>
    <scope>NUCLEOTIDE SEQUENCE</scope>
    <source>
        <strain evidence="13">Dzin_1.0</strain>
        <tissue evidence="13">Leaf</tissue>
    </source>
</reference>
<evidence type="ECO:0000256" key="11">
    <source>
        <dbReference type="SAM" id="Phobius"/>
    </source>
</evidence>
<protein>
    <recommendedName>
        <fullName evidence="12">Phytocyanin domain-containing protein</fullName>
    </recommendedName>
</protein>
<comment type="caution">
    <text evidence="13">The sequence shown here is derived from an EMBL/GenBank/DDBJ whole genome shotgun (WGS) entry which is preliminary data.</text>
</comment>
<dbReference type="Pfam" id="PF03168">
    <property type="entry name" value="LEA_2"/>
    <property type="match status" value="1"/>
</dbReference>
<evidence type="ECO:0000256" key="9">
    <source>
        <dbReference type="ARBA" id="ARBA00037868"/>
    </source>
</evidence>
<dbReference type="SUPFAM" id="SSF117070">
    <property type="entry name" value="LEA14-like"/>
    <property type="match status" value="1"/>
</dbReference>
<dbReference type="CDD" id="cd11019">
    <property type="entry name" value="OsENODL1_like"/>
    <property type="match status" value="1"/>
</dbReference>
<dbReference type="Pfam" id="PF02298">
    <property type="entry name" value="Cu_bind_like"/>
    <property type="match status" value="1"/>
</dbReference>
<dbReference type="FunFam" id="2.60.40.420:FF:000010">
    <property type="entry name" value="Early nodulin-like protein 1"/>
    <property type="match status" value="1"/>
</dbReference>
<gene>
    <name evidence="13" type="ORF">J5N97_011480</name>
</gene>
<dbReference type="InterPro" id="IPR008972">
    <property type="entry name" value="Cupredoxin"/>
</dbReference>
<evidence type="ECO:0000259" key="12">
    <source>
        <dbReference type="PROSITE" id="PS51485"/>
    </source>
</evidence>
<evidence type="ECO:0000256" key="3">
    <source>
        <dbReference type="ARBA" id="ARBA00022729"/>
    </source>
</evidence>
<dbReference type="InterPro" id="IPR041846">
    <property type="entry name" value="ENL_dom"/>
</dbReference>
<evidence type="ECO:0000256" key="4">
    <source>
        <dbReference type="ARBA" id="ARBA00023136"/>
    </source>
</evidence>
<dbReference type="InterPro" id="IPR039391">
    <property type="entry name" value="Phytocyanin-like"/>
</dbReference>
<dbReference type="GO" id="GO:0009055">
    <property type="term" value="F:electron transfer activity"/>
    <property type="evidence" value="ECO:0007669"/>
    <property type="project" value="InterPro"/>
</dbReference>
<dbReference type="Proteomes" id="UP001085076">
    <property type="component" value="Miscellaneous, Linkage group lg02"/>
</dbReference>
<dbReference type="OrthoDB" id="691587at2759"/>
<name>A0A9D5D0G4_9LILI</name>
<dbReference type="AlphaFoldDB" id="A0A9D5D0G4"/>
<dbReference type="GO" id="GO:0012505">
    <property type="term" value="C:endomembrane system"/>
    <property type="evidence" value="ECO:0007669"/>
    <property type="project" value="UniProtKB-SubCell"/>
</dbReference>
<reference evidence="13" key="2">
    <citation type="journal article" date="2022" name="Hortic Res">
        <title>The genome of Dioscorea zingiberensis sheds light on the biosynthesis, origin and evolution of the medicinally important diosgenin saponins.</title>
        <authorList>
            <person name="Li Y."/>
            <person name="Tan C."/>
            <person name="Li Z."/>
            <person name="Guo J."/>
            <person name="Li S."/>
            <person name="Chen X."/>
            <person name="Wang C."/>
            <person name="Dai X."/>
            <person name="Yang H."/>
            <person name="Song W."/>
            <person name="Hou L."/>
            <person name="Xu J."/>
            <person name="Tong Z."/>
            <person name="Xu A."/>
            <person name="Yuan X."/>
            <person name="Wang W."/>
            <person name="Yang Q."/>
            <person name="Chen L."/>
            <person name="Sun Z."/>
            <person name="Wang K."/>
            <person name="Pan B."/>
            <person name="Chen J."/>
            <person name="Bao Y."/>
            <person name="Liu F."/>
            <person name="Qi X."/>
            <person name="Gang D.R."/>
            <person name="Wen J."/>
            <person name="Li J."/>
        </authorList>
    </citation>
    <scope>NUCLEOTIDE SEQUENCE</scope>
    <source>
        <strain evidence="13">Dzin_1.0</strain>
    </source>
</reference>
<dbReference type="SUPFAM" id="SSF49503">
    <property type="entry name" value="Cupredoxins"/>
    <property type="match status" value="1"/>
</dbReference>
<accession>A0A9D5D0G4</accession>
<keyword evidence="11" id="KW-1133">Transmembrane helix</keyword>
<keyword evidence="3" id="KW-0732">Signal</keyword>
<keyword evidence="4 11" id="KW-0472">Membrane</keyword>
<evidence type="ECO:0000256" key="10">
    <source>
        <dbReference type="SAM" id="MobiDB-lite"/>
    </source>
</evidence>
<evidence type="ECO:0000256" key="2">
    <source>
        <dbReference type="ARBA" id="ARBA00022622"/>
    </source>
</evidence>